<evidence type="ECO:0000256" key="10">
    <source>
        <dbReference type="ARBA" id="ARBA00022645"/>
    </source>
</evidence>
<evidence type="ECO:0000256" key="23">
    <source>
        <dbReference type="ARBA" id="ARBA00023316"/>
    </source>
</evidence>
<keyword evidence="10" id="KW-0121">Carboxypeptidase</keyword>
<keyword evidence="12" id="KW-0328">Glycosyltransferase</keyword>
<evidence type="ECO:0000259" key="28">
    <source>
        <dbReference type="Pfam" id="PF00905"/>
    </source>
</evidence>
<gene>
    <name evidence="31" type="primary">ponA</name>
    <name evidence="31" type="ORF">THMIRHAM_20820</name>
</gene>
<keyword evidence="20 27" id="KW-0472">Membrane</keyword>
<evidence type="ECO:0000256" key="7">
    <source>
        <dbReference type="ARBA" id="ARBA00018638"/>
    </source>
</evidence>
<dbReference type="EC" id="2.4.99.28" evidence="25"/>
<evidence type="ECO:0000256" key="13">
    <source>
        <dbReference type="ARBA" id="ARBA00022679"/>
    </source>
</evidence>
<dbReference type="Pfam" id="PF17092">
    <property type="entry name" value="PCB_OB"/>
    <property type="match status" value="1"/>
</dbReference>
<evidence type="ECO:0000256" key="5">
    <source>
        <dbReference type="ARBA" id="ARBA00007739"/>
    </source>
</evidence>
<feature type="domain" description="Penicillin-binding protein OB-like" evidence="30">
    <location>
        <begin position="348"/>
        <end position="454"/>
    </location>
</feature>
<comment type="catalytic activity">
    <reaction evidence="26">
        <text>[GlcNAc-(1-&gt;4)-Mur2Ac(oyl-L-Ala-gamma-D-Glu-L-Lys-D-Ala-D-Ala)](n)-di-trans,octa-cis-undecaprenyl diphosphate + beta-D-GlcNAc-(1-&gt;4)-Mur2Ac(oyl-L-Ala-gamma-D-Glu-L-Lys-D-Ala-D-Ala)-di-trans,octa-cis-undecaprenyl diphosphate = [GlcNAc-(1-&gt;4)-Mur2Ac(oyl-L-Ala-gamma-D-Glu-L-Lys-D-Ala-D-Ala)](n+1)-di-trans,octa-cis-undecaprenyl diphosphate + di-trans,octa-cis-undecaprenyl diphosphate + H(+)</text>
        <dbReference type="Rhea" id="RHEA:23708"/>
        <dbReference type="Rhea" id="RHEA-COMP:9602"/>
        <dbReference type="Rhea" id="RHEA-COMP:9603"/>
        <dbReference type="ChEBI" id="CHEBI:15378"/>
        <dbReference type="ChEBI" id="CHEBI:58405"/>
        <dbReference type="ChEBI" id="CHEBI:60033"/>
        <dbReference type="ChEBI" id="CHEBI:78435"/>
        <dbReference type="EC" id="2.4.99.28"/>
    </reaction>
</comment>
<keyword evidence="21" id="KW-0046">Antibiotic resistance</keyword>
<evidence type="ECO:0000256" key="18">
    <source>
        <dbReference type="ARBA" id="ARBA00022984"/>
    </source>
</evidence>
<dbReference type="Proteomes" id="UP001054820">
    <property type="component" value="Chromosome"/>
</dbReference>
<evidence type="ECO:0000256" key="26">
    <source>
        <dbReference type="ARBA" id="ARBA00049902"/>
    </source>
</evidence>
<evidence type="ECO:0000256" key="6">
    <source>
        <dbReference type="ARBA" id="ARBA00012448"/>
    </source>
</evidence>
<evidence type="ECO:0000256" key="27">
    <source>
        <dbReference type="SAM" id="Phobius"/>
    </source>
</evidence>
<evidence type="ECO:0000256" key="22">
    <source>
        <dbReference type="ARBA" id="ARBA00023268"/>
    </source>
</evidence>
<dbReference type="NCBIfam" id="TIGR02074">
    <property type="entry name" value="PBP_1a_fam"/>
    <property type="match status" value="1"/>
</dbReference>
<feature type="domain" description="Glycosyl transferase family 51" evidence="29">
    <location>
        <begin position="87"/>
        <end position="262"/>
    </location>
</feature>
<organism evidence="31 32">
    <name type="scientific">Thiomicrorhabdus immobilis</name>
    <dbReference type="NCBI Taxonomy" id="2791037"/>
    <lineage>
        <taxon>Bacteria</taxon>
        <taxon>Pseudomonadati</taxon>
        <taxon>Pseudomonadota</taxon>
        <taxon>Gammaproteobacteria</taxon>
        <taxon>Thiotrichales</taxon>
        <taxon>Piscirickettsiaceae</taxon>
        <taxon>Thiomicrorhabdus</taxon>
    </lineage>
</organism>
<evidence type="ECO:0000256" key="21">
    <source>
        <dbReference type="ARBA" id="ARBA00023251"/>
    </source>
</evidence>
<evidence type="ECO:0000256" key="15">
    <source>
        <dbReference type="ARBA" id="ARBA00022801"/>
    </source>
</evidence>
<evidence type="ECO:0000256" key="17">
    <source>
        <dbReference type="ARBA" id="ARBA00022968"/>
    </source>
</evidence>
<evidence type="ECO:0000256" key="14">
    <source>
        <dbReference type="ARBA" id="ARBA00022692"/>
    </source>
</evidence>
<dbReference type="Gene3D" id="3.40.710.10">
    <property type="entry name" value="DD-peptidase/beta-lactamase superfamily"/>
    <property type="match status" value="2"/>
</dbReference>
<keyword evidence="8" id="KW-1003">Cell membrane</keyword>
<keyword evidence="15" id="KW-0378">Hydrolase</keyword>
<dbReference type="InterPro" id="IPR001264">
    <property type="entry name" value="Glyco_trans_51"/>
</dbReference>
<keyword evidence="18" id="KW-0573">Peptidoglycan synthesis</keyword>
<evidence type="ECO:0000256" key="19">
    <source>
        <dbReference type="ARBA" id="ARBA00022989"/>
    </source>
</evidence>
<reference evidence="31" key="1">
    <citation type="journal article" date="2022" name="Arch. Microbiol.">
        <title>Thiomicrorhabdus immobilis sp. nov., a mesophilic sulfur-oxidizing bacterium isolated from sediment of a brackish lake in northern Japan.</title>
        <authorList>
            <person name="Kojima H."/>
            <person name="Mochizuki J."/>
            <person name="Kanda M."/>
            <person name="Watanabe T."/>
            <person name="Fukui M."/>
        </authorList>
    </citation>
    <scope>NUCLEOTIDE SEQUENCE</scope>
    <source>
        <strain evidence="31">Am19</strain>
    </source>
</reference>
<evidence type="ECO:0000259" key="29">
    <source>
        <dbReference type="Pfam" id="PF00912"/>
    </source>
</evidence>
<evidence type="ECO:0000256" key="25">
    <source>
        <dbReference type="ARBA" id="ARBA00044770"/>
    </source>
</evidence>
<evidence type="ECO:0000256" key="3">
    <source>
        <dbReference type="ARBA" id="ARBA00004752"/>
    </source>
</evidence>
<dbReference type="InterPro" id="IPR036950">
    <property type="entry name" value="PBP_transglycosylase"/>
</dbReference>
<dbReference type="SUPFAM" id="SSF53955">
    <property type="entry name" value="Lysozyme-like"/>
    <property type="match status" value="1"/>
</dbReference>
<comment type="similarity">
    <text evidence="5">In the N-terminal section; belongs to the glycosyltransferase 51 family.</text>
</comment>
<evidence type="ECO:0000256" key="2">
    <source>
        <dbReference type="ARBA" id="ARBA00004249"/>
    </source>
</evidence>
<dbReference type="RefSeq" id="WP_237261762.1">
    <property type="nucleotide sequence ID" value="NZ_AP024202.1"/>
</dbReference>
<protein>
    <recommendedName>
        <fullName evidence="7">Penicillin-binding protein 1A</fullName>
        <ecNumber evidence="25">2.4.99.28</ecNumber>
        <ecNumber evidence="6">3.4.16.4</ecNumber>
    </recommendedName>
</protein>
<evidence type="ECO:0000256" key="24">
    <source>
        <dbReference type="ARBA" id="ARBA00034000"/>
    </source>
</evidence>
<keyword evidence="16" id="KW-0133">Cell shape</keyword>
<keyword evidence="23" id="KW-0961">Cell wall biogenesis/degradation</keyword>
<dbReference type="PANTHER" id="PTHR32282">
    <property type="entry name" value="BINDING PROTEIN TRANSPEPTIDASE, PUTATIVE-RELATED"/>
    <property type="match status" value="1"/>
</dbReference>
<keyword evidence="17" id="KW-0735">Signal-anchor</keyword>
<comment type="similarity">
    <text evidence="4">In the C-terminal section; belongs to the transpeptidase family.</text>
</comment>
<evidence type="ECO:0000256" key="20">
    <source>
        <dbReference type="ARBA" id="ARBA00023136"/>
    </source>
</evidence>
<keyword evidence="14 27" id="KW-0812">Transmembrane</keyword>
<dbReference type="PANTHER" id="PTHR32282:SF27">
    <property type="entry name" value="PENICILLIN-BINDING PROTEIN 1A"/>
    <property type="match status" value="1"/>
</dbReference>
<sequence>MSEIEVKVKNDAAKEVNDPQPSQQNLPPKKKRRWFLWLFAFNFISFTVLAIAAATFYYITVYPTLPDTAELKEVSYQVPLRIVTQDDKLISEIGTKKRLPLEYSEIPERMTQAIISSEDESFFEHGGVDYKGLARAVVELITTGQKKSGGSTITMQVARNFFLSKEKTYLRKLNEIILSYKIENDLSKQEILALYLNKIFLGYRSYGVAAAAQTYYGRSINELTLDEYAMIAGLPKAPSAYNPIANPSRAKLRRNYVLRRMHDLNFITEEEMLAAQAVEVHADKHAAIIDVEADYVAEMARAFALEKFGEEALQNGLTIVTSIDSKLQAQANLAVRDGLQHYERRHGYRGPITNLDLTTFDDEDKLLEELKDTSNYGDLQVAVVTGFEKTNTQVLMENGEKITLPFEKMTWAAEYKGVNHKGKDPKKPQDVLKQGDVIYLQWFEDQWQLAQDPKTESALISLDSKDGRILALVGGYDFFRSKFNRVTQGRRQVGSNIKPFLYSAGLENGMTAATTINDAPVVFHDRNLEDVWRPENYSGRFYGPTRLRNALAFSRNLVSIRLLQKLGIDTASDYIQRFGFPEEEINKHRDLSLSLGSVQFTPWEVARAYAAFSNTGYLIEPYYISEVRAFDGEVLYKAEPKIACTNNQCIPGDERNAPRIIEERNVYIMDTIMQDVIRIGSAKKARELKREDIAGKTGTTNDQKDAWFSGFNSNIVTTVWVGFDSPTTLGRSEVGGRASLPIWMEYMQLALQPYPNVPFTQPEGLVNIPIDRETGQAVPRNTPGALMEIFREENAPEIPSVSQKQIEAITEDLFD</sequence>
<comment type="pathway">
    <text evidence="3">Cell wall biogenesis; peptidoglycan biosynthesis.</text>
</comment>
<evidence type="ECO:0000313" key="32">
    <source>
        <dbReference type="Proteomes" id="UP001054820"/>
    </source>
</evidence>
<comment type="subcellular location">
    <subcellularLocation>
        <location evidence="2">Cell inner membrane</location>
        <topology evidence="2">Single-pass type II membrane protein</topology>
    </subcellularLocation>
</comment>
<dbReference type="Pfam" id="PF00912">
    <property type="entry name" value="Transgly"/>
    <property type="match status" value="1"/>
</dbReference>
<dbReference type="InterPro" id="IPR001460">
    <property type="entry name" value="PCN-bd_Tpept"/>
</dbReference>
<dbReference type="InterPro" id="IPR031376">
    <property type="entry name" value="PCB_OB"/>
</dbReference>
<comment type="function">
    <text evidence="1">Cell wall formation. Synthesis of cross-linked peptidoglycan from the lipid intermediates. The enzyme has a penicillin-insensitive transglycosylase N-terminal domain (formation of linear glycan strands) and a penicillin-sensitive transpeptidase C-terminal domain (cross-linking of the peptide subunits).</text>
</comment>
<accession>A0ABM7MFK8</accession>
<evidence type="ECO:0000256" key="11">
    <source>
        <dbReference type="ARBA" id="ARBA00022670"/>
    </source>
</evidence>
<evidence type="ECO:0000256" key="1">
    <source>
        <dbReference type="ARBA" id="ARBA00002624"/>
    </source>
</evidence>
<evidence type="ECO:0000256" key="12">
    <source>
        <dbReference type="ARBA" id="ARBA00022676"/>
    </source>
</evidence>
<evidence type="ECO:0000256" key="8">
    <source>
        <dbReference type="ARBA" id="ARBA00022475"/>
    </source>
</evidence>
<dbReference type="InterPro" id="IPR023346">
    <property type="entry name" value="Lysozyme-like_dom_sf"/>
</dbReference>
<comment type="catalytic activity">
    <reaction evidence="24">
        <text>Preferential cleavage: (Ac)2-L-Lys-D-Ala-|-D-Ala. Also transpeptidation of peptidyl-alanyl moieties that are N-acyl substituents of D-alanine.</text>
        <dbReference type="EC" id="3.4.16.4"/>
    </reaction>
</comment>
<evidence type="ECO:0000256" key="9">
    <source>
        <dbReference type="ARBA" id="ARBA00022519"/>
    </source>
</evidence>
<dbReference type="InterPro" id="IPR012338">
    <property type="entry name" value="Beta-lactam/transpept-like"/>
</dbReference>
<feature type="domain" description="Penicillin-binding protein transpeptidase" evidence="28">
    <location>
        <begin position="462"/>
        <end position="727"/>
    </location>
</feature>
<keyword evidence="13" id="KW-0808">Transferase</keyword>
<proteinExistence type="inferred from homology"/>
<evidence type="ECO:0000256" key="16">
    <source>
        <dbReference type="ARBA" id="ARBA00022960"/>
    </source>
</evidence>
<evidence type="ECO:0000256" key="4">
    <source>
        <dbReference type="ARBA" id="ARBA00007090"/>
    </source>
</evidence>
<dbReference type="EMBL" id="AP024202">
    <property type="protein sequence ID" value="BCN94297.1"/>
    <property type="molecule type" value="Genomic_DNA"/>
</dbReference>
<dbReference type="EC" id="3.4.16.4" evidence="6"/>
<keyword evidence="19 27" id="KW-1133">Transmembrane helix</keyword>
<dbReference type="SUPFAM" id="SSF56601">
    <property type="entry name" value="beta-lactamase/transpeptidase-like"/>
    <property type="match status" value="1"/>
</dbReference>
<dbReference type="Gene3D" id="1.10.3810.10">
    <property type="entry name" value="Biosynthetic peptidoglycan transglycosylase-like"/>
    <property type="match status" value="1"/>
</dbReference>
<keyword evidence="9" id="KW-0997">Cell inner membrane</keyword>
<name>A0ABM7MFK8_9GAMM</name>
<keyword evidence="22" id="KW-0511">Multifunctional enzyme</keyword>
<keyword evidence="32" id="KW-1185">Reference proteome</keyword>
<keyword evidence="11" id="KW-0645">Protease</keyword>
<feature type="transmembrane region" description="Helical" evidence="27">
    <location>
        <begin position="34"/>
        <end position="59"/>
    </location>
</feature>
<evidence type="ECO:0000313" key="31">
    <source>
        <dbReference type="EMBL" id="BCN94297.1"/>
    </source>
</evidence>
<dbReference type="Pfam" id="PF00905">
    <property type="entry name" value="Transpeptidase"/>
    <property type="match status" value="1"/>
</dbReference>
<dbReference type="InterPro" id="IPR050396">
    <property type="entry name" value="Glycosyltr_51/Transpeptidase"/>
</dbReference>
<evidence type="ECO:0000259" key="30">
    <source>
        <dbReference type="Pfam" id="PF17092"/>
    </source>
</evidence>